<dbReference type="RefSeq" id="XP_022395526.1">
    <property type="nucleotide sequence ID" value="XM_022550374.1"/>
</dbReference>
<sequence length="150" mass="16593">MSPKSNGPHRILSQGLIPALEQLDLTIEIHEIPLVDDFEGEIGRSFEVMRRTSQAVTEIVARGSYPLILSGNCMATPAVACGLQNHNQNEELGFNTISMTELYIPNSDELEYTVHQITPGVLPSTSSHFFQIRAPSPSLKFYHSLNPRSS</sequence>
<dbReference type="EMBL" id="KV878926">
    <property type="protein sequence ID" value="OJJ78828.1"/>
    <property type="molecule type" value="Genomic_DNA"/>
</dbReference>
<protein>
    <submittedName>
        <fullName evidence="1">Uncharacterized protein</fullName>
    </submittedName>
</protein>
<dbReference type="VEuPathDB" id="FungiDB:ASPGLDRAFT_86250"/>
<reference evidence="2" key="1">
    <citation type="journal article" date="2017" name="Genome Biol.">
        <title>Comparative genomics reveals high biological diversity and specific adaptations in the industrially and medically important fungal genus Aspergillus.</title>
        <authorList>
            <person name="de Vries R.P."/>
            <person name="Riley R."/>
            <person name="Wiebenga A."/>
            <person name="Aguilar-Osorio G."/>
            <person name="Amillis S."/>
            <person name="Uchima C.A."/>
            <person name="Anderluh G."/>
            <person name="Asadollahi M."/>
            <person name="Askin M."/>
            <person name="Barry K."/>
            <person name="Battaglia E."/>
            <person name="Bayram O."/>
            <person name="Benocci T."/>
            <person name="Braus-Stromeyer S.A."/>
            <person name="Caldana C."/>
            <person name="Canovas D."/>
            <person name="Cerqueira G.C."/>
            <person name="Chen F."/>
            <person name="Chen W."/>
            <person name="Choi C."/>
            <person name="Clum A."/>
            <person name="Dos Santos R.A."/>
            <person name="Damasio A.R."/>
            <person name="Diallinas G."/>
            <person name="Emri T."/>
            <person name="Fekete E."/>
            <person name="Flipphi M."/>
            <person name="Freyberg S."/>
            <person name="Gallo A."/>
            <person name="Gournas C."/>
            <person name="Habgood R."/>
            <person name="Hainaut M."/>
            <person name="Harispe M.L."/>
            <person name="Henrissat B."/>
            <person name="Hilden K.S."/>
            <person name="Hope R."/>
            <person name="Hossain A."/>
            <person name="Karabika E."/>
            <person name="Karaffa L."/>
            <person name="Karanyi Z."/>
            <person name="Krasevec N."/>
            <person name="Kuo A."/>
            <person name="Kusch H."/>
            <person name="LaButti K."/>
            <person name="Lagendijk E.L."/>
            <person name="Lapidus A."/>
            <person name="Levasseur A."/>
            <person name="Lindquist E."/>
            <person name="Lipzen A."/>
            <person name="Logrieco A.F."/>
            <person name="MacCabe A."/>
            <person name="Maekelae M.R."/>
            <person name="Malavazi I."/>
            <person name="Melin P."/>
            <person name="Meyer V."/>
            <person name="Mielnichuk N."/>
            <person name="Miskei M."/>
            <person name="Molnar A.P."/>
            <person name="Mule G."/>
            <person name="Ngan C.Y."/>
            <person name="Orejas M."/>
            <person name="Orosz E."/>
            <person name="Ouedraogo J.P."/>
            <person name="Overkamp K.M."/>
            <person name="Park H.-S."/>
            <person name="Perrone G."/>
            <person name="Piumi F."/>
            <person name="Punt P.J."/>
            <person name="Ram A.F."/>
            <person name="Ramon A."/>
            <person name="Rauscher S."/>
            <person name="Record E."/>
            <person name="Riano-Pachon D.M."/>
            <person name="Robert V."/>
            <person name="Roehrig J."/>
            <person name="Ruller R."/>
            <person name="Salamov A."/>
            <person name="Salih N.S."/>
            <person name="Samson R.A."/>
            <person name="Sandor E."/>
            <person name="Sanguinetti M."/>
            <person name="Schuetze T."/>
            <person name="Sepcic K."/>
            <person name="Shelest E."/>
            <person name="Sherlock G."/>
            <person name="Sophianopoulou V."/>
            <person name="Squina F.M."/>
            <person name="Sun H."/>
            <person name="Susca A."/>
            <person name="Todd R.B."/>
            <person name="Tsang A."/>
            <person name="Unkles S.E."/>
            <person name="van de Wiele N."/>
            <person name="van Rossen-Uffink D."/>
            <person name="Oliveira J.V."/>
            <person name="Vesth T.C."/>
            <person name="Visser J."/>
            <person name="Yu J.-H."/>
            <person name="Zhou M."/>
            <person name="Andersen M.R."/>
            <person name="Archer D.B."/>
            <person name="Baker S.E."/>
            <person name="Benoit I."/>
            <person name="Brakhage A.A."/>
            <person name="Braus G.H."/>
            <person name="Fischer R."/>
            <person name="Frisvad J.C."/>
            <person name="Goldman G.H."/>
            <person name="Houbraken J."/>
            <person name="Oakley B."/>
            <person name="Pocsi I."/>
            <person name="Scazzocchio C."/>
            <person name="Seiboth B."/>
            <person name="vanKuyk P.A."/>
            <person name="Wortman J."/>
            <person name="Dyer P.S."/>
            <person name="Grigoriev I.V."/>
        </authorList>
    </citation>
    <scope>NUCLEOTIDE SEQUENCE [LARGE SCALE GENOMIC DNA]</scope>
    <source>
        <strain evidence="2">CBS 516.65</strain>
    </source>
</reference>
<dbReference type="AlphaFoldDB" id="A0A1L9V4I4"/>
<proteinExistence type="predicted"/>
<accession>A0A1L9V4I4</accession>
<dbReference type="Proteomes" id="UP000184300">
    <property type="component" value="Unassembled WGS sequence"/>
</dbReference>
<keyword evidence="2" id="KW-1185">Reference proteome</keyword>
<dbReference type="Gene3D" id="3.40.800.10">
    <property type="entry name" value="Ureohydrolase domain"/>
    <property type="match status" value="1"/>
</dbReference>
<dbReference type="STRING" id="1160497.A0A1L9V4I4"/>
<dbReference type="GeneID" id="34466634"/>
<dbReference type="SUPFAM" id="SSF52768">
    <property type="entry name" value="Arginase/deacetylase"/>
    <property type="match status" value="1"/>
</dbReference>
<organism evidence="1 2">
    <name type="scientific">Aspergillus glaucus CBS 516.65</name>
    <dbReference type="NCBI Taxonomy" id="1160497"/>
    <lineage>
        <taxon>Eukaryota</taxon>
        <taxon>Fungi</taxon>
        <taxon>Dikarya</taxon>
        <taxon>Ascomycota</taxon>
        <taxon>Pezizomycotina</taxon>
        <taxon>Eurotiomycetes</taxon>
        <taxon>Eurotiomycetidae</taxon>
        <taxon>Eurotiales</taxon>
        <taxon>Aspergillaceae</taxon>
        <taxon>Aspergillus</taxon>
        <taxon>Aspergillus subgen. Aspergillus</taxon>
    </lineage>
</organism>
<dbReference type="InterPro" id="IPR023696">
    <property type="entry name" value="Ureohydrolase_dom_sf"/>
</dbReference>
<evidence type="ECO:0000313" key="1">
    <source>
        <dbReference type="EMBL" id="OJJ78828.1"/>
    </source>
</evidence>
<gene>
    <name evidence="1" type="ORF">ASPGLDRAFT_86250</name>
</gene>
<dbReference type="OrthoDB" id="9992747at2759"/>
<name>A0A1L9V4I4_ASPGL</name>
<evidence type="ECO:0000313" key="2">
    <source>
        <dbReference type="Proteomes" id="UP000184300"/>
    </source>
</evidence>